<dbReference type="GO" id="GO:0016491">
    <property type="term" value="F:oxidoreductase activity"/>
    <property type="evidence" value="ECO:0007669"/>
    <property type="project" value="UniProtKB-KW"/>
</dbReference>
<sequence length="362" mass="39469">MGTVKIGIVGAGGMASYHYEGFIRAGAEVLALADTDINRAKAFAGSHGIPAVYTNLTEMLAGIPSLDAVSVITPNKFHKPLVAEALQAGKHVYCEKPPALNAAEMETMLQASEKSGKRLMFDFNNRARPESRAMVRYIREGRVGRINSAQANWIRRAGIPGFGGWFTTKALSGGGPVLDLPHMLDLALYFMDYPEPDYLLAATFYDFMDNKAFKGPWGIPDAAGGVTDVESSCHAMVTFKTGQCLMIRNSWAEMNEREVVSVTFQGTKAGGTVERLFGIDGVDETSTDSCRIFTEEYGNQVDLDVAFEKDESMGRVGNASNFIYSITGTEEPLNTPRQALILMKIIDAMYESADSKKPVRIV</sequence>
<dbReference type="Gene3D" id="3.40.50.720">
    <property type="entry name" value="NAD(P)-binding Rossmann-like Domain"/>
    <property type="match status" value="1"/>
</dbReference>
<feature type="domain" description="Gfo/Idh/MocA-like oxidoreductase N-terminal" evidence="2">
    <location>
        <begin position="4"/>
        <end position="122"/>
    </location>
</feature>
<dbReference type="AlphaFoldDB" id="A0A7T7XMA7"/>
<reference evidence="4" key="1">
    <citation type="submission" date="2021-01" db="EMBL/GenBank/DDBJ databases">
        <title>Description of Breznakiella homolactica.</title>
        <authorList>
            <person name="Song Y."/>
            <person name="Brune A."/>
        </authorList>
    </citation>
    <scope>NUCLEOTIDE SEQUENCE</scope>
    <source>
        <strain evidence="4">RmG30</strain>
    </source>
</reference>
<dbReference type="InterPro" id="IPR000683">
    <property type="entry name" value="Gfo/Idh/MocA-like_OxRdtase_N"/>
</dbReference>
<protein>
    <submittedName>
        <fullName evidence="4">Gfo/Idh/MocA family oxidoreductase</fullName>
    </submittedName>
</protein>
<dbReference type="SUPFAM" id="SSF51735">
    <property type="entry name" value="NAD(P)-binding Rossmann-fold domains"/>
    <property type="match status" value="1"/>
</dbReference>
<dbReference type="Gene3D" id="3.30.360.10">
    <property type="entry name" value="Dihydrodipicolinate Reductase, domain 2"/>
    <property type="match status" value="1"/>
</dbReference>
<dbReference type="InterPro" id="IPR036291">
    <property type="entry name" value="NAD(P)-bd_dom_sf"/>
</dbReference>
<dbReference type="Pfam" id="PF02894">
    <property type="entry name" value="GFO_IDH_MocA_C"/>
    <property type="match status" value="1"/>
</dbReference>
<dbReference type="PANTHER" id="PTHR43818:SF11">
    <property type="entry name" value="BCDNA.GH03377"/>
    <property type="match status" value="1"/>
</dbReference>
<dbReference type="Pfam" id="PF01408">
    <property type="entry name" value="GFO_IDH_MocA"/>
    <property type="match status" value="1"/>
</dbReference>
<dbReference type="PANTHER" id="PTHR43818">
    <property type="entry name" value="BCDNA.GH03377"/>
    <property type="match status" value="1"/>
</dbReference>
<organism evidence="4 5">
    <name type="scientific">Breznakiella homolactica</name>
    <dbReference type="NCBI Taxonomy" id="2798577"/>
    <lineage>
        <taxon>Bacteria</taxon>
        <taxon>Pseudomonadati</taxon>
        <taxon>Spirochaetota</taxon>
        <taxon>Spirochaetia</taxon>
        <taxon>Spirochaetales</taxon>
        <taxon>Breznakiellaceae</taxon>
        <taxon>Breznakiella</taxon>
    </lineage>
</organism>
<dbReference type="InterPro" id="IPR004104">
    <property type="entry name" value="Gfo/Idh/MocA-like_OxRdtase_C"/>
</dbReference>
<dbReference type="InterPro" id="IPR050463">
    <property type="entry name" value="Gfo/Idh/MocA_oxidrdct_glycsds"/>
</dbReference>
<keyword evidence="1" id="KW-0560">Oxidoreductase</keyword>
<evidence type="ECO:0000259" key="2">
    <source>
        <dbReference type="Pfam" id="PF01408"/>
    </source>
</evidence>
<evidence type="ECO:0000256" key="1">
    <source>
        <dbReference type="ARBA" id="ARBA00023002"/>
    </source>
</evidence>
<name>A0A7T7XMA7_9SPIR</name>
<dbReference type="KEGG" id="bhc:JFL75_18955"/>
<dbReference type="Proteomes" id="UP000595917">
    <property type="component" value="Chromosome"/>
</dbReference>
<gene>
    <name evidence="4" type="ORF">JFL75_18955</name>
</gene>
<evidence type="ECO:0000313" key="5">
    <source>
        <dbReference type="Proteomes" id="UP000595917"/>
    </source>
</evidence>
<evidence type="ECO:0000313" key="4">
    <source>
        <dbReference type="EMBL" id="QQO08986.1"/>
    </source>
</evidence>
<dbReference type="GO" id="GO:0000166">
    <property type="term" value="F:nucleotide binding"/>
    <property type="evidence" value="ECO:0007669"/>
    <property type="project" value="InterPro"/>
</dbReference>
<proteinExistence type="predicted"/>
<dbReference type="EMBL" id="CP067089">
    <property type="protein sequence ID" value="QQO08986.1"/>
    <property type="molecule type" value="Genomic_DNA"/>
</dbReference>
<accession>A0A7T7XMA7</accession>
<evidence type="ECO:0000259" key="3">
    <source>
        <dbReference type="Pfam" id="PF02894"/>
    </source>
</evidence>
<feature type="domain" description="Gfo/Idh/MocA-like oxidoreductase C-terminal" evidence="3">
    <location>
        <begin position="138"/>
        <end position="360"/>
    </location>
</feature>
<dbReference type="SUPFAM" id="SSF55347">
    <property type="entry name" value="Glyceraldehyde-3-phosphate dehydrogenase-like, C-terminal domain"/>
    <property type="match status" value="1"/>
</dbReference>
<dbReference type="RefSeq" id="WP_215626291.1">
    <property type="nucleotide sequence ID" value="NZ_CP067089.2"/>
</dbReference>
<keyword evidence="5" id="KW-1185">Reference proteome</keyword>